<dbReference type="PROSITE" id="PS50885">
    <property type="entry name" value="HAMP"/>
    <property type="match status" value="1"/>
</dbReference>
<dbReference type="PANTHER" id="PTHR34220">
    <property type="entry name" value="SENSOR HISTIDINE KINASE YPDA"/>
    <property type="match status" value="1"/>
</dbReference>
<evidence type="ECO:0000256" key="1">
    <source>
        <dbReference type="ARBA" id="ARBA00004651"/>
    </source>
</evidence>
<organism evidence="9 10">
    <name type="scientific">Paenibacillus alvei</name>
    <name type="common">Bacillus alvei</name>
    <dbReference type="NCBI Taxonomy" id="44250"/>
    <lineage>
        <taxon>Bacteria</taxon>
        <taxon>Bacillati</taxon>
        <taxon>Bacillota</taxon>
        <taxon>Bacilli</taxon>
        <taxon>Bacillales</taxon>
        <taxon>Paenibacillaceae</taxon>
        <taxon>Paenibacillus</taxon>
    </lineage>
</organism>
<evidence type="ECO:0000256" key="3">
    <source>
        <dbReference type="ARBA" id="ARBA00022553"/>
    </source>
</evidence>
<keyword evidence="4" id="KW-0808">Transferase</keyword>
<dbReference type="InterPro" id="IPR003660">
    <property type="entry name" value="HAMP_dom"/>
</dbReference>
<keyword evidence="3" id="KW-0597">Phosphoprotein</keyword>
<dbReference type="Pfam" id="PF06580">
    <property type="entry name" value="His_kinase"/>
    <property type="match status" value="1"/>
</dbReference>
<dbReference type="Proteomes" id="UP000552038">
    <property type="component" value="Unassembled WGS sequence"/>
</dbReference>
<evidence type="ECO:0000256" key="5">
    <source>
        <dbReference type="ARBA" id="ARBA00022777"/>
    </source>
</evidence>
<keyword evidence="7" id="KW-0812">Transmembrane</keyword>
<evidence type="ECO:0000313" key="10">
    <source>
        <dbReference type="Proteomes" id="UP000552038"/>
    </source>
</evidence>
<gene>
    <name evidence="9" type="ORF">HMI46_10535</name>
</gene>
<dbReference type="InterPro" id="IPR036890">
    <property type="entry name" value="HATPase_C_sf"/>
</dbReference>
<sequence length="599" mass="67044">MQRWVGKSLKRKLSIILLGAILVPLLSLGYVLYSIAAMEAEERTKQSSLGLLDQIKTNLEFIVQDVENMSIFLIGQEDIQRYLASTNQGSGLQIKLMGFLSNFAFSKSYISNISIYPNNGNHTLSNTTIFNNGLFKDRNNTIIQQLHNKWWSSLYTNVTTNGEEKVISFVRPIGSMTTYQPKGLLSISISEAAIAEFMMKPALISGESLLLVDRDQRMISGTMRDGLTQAVTHLLPSLDVPNMQEGQGFVTYGEGENKKTIVYAKVPHVDWLLLAVIPYAQYQAQNQYVVTVTAITVGLAMMIIAGIVLFLIIRVTRPLQTVAASLKGFRPDGEIIALPITSSDEIGMLVHSYNKLGERVHVLMQEVKRQESMKKEADMQALQAQINPHFLYNTLASIHWMALMNKDAKIAQMVGSLSDFLRFSLNKGSEYCQVKQEVLHAQHYSSIQQIRYPEQFEIAFHISSELESEHMLKLLLQPLIENAIIHGILGKQSKGCITVSAQLTQMGHMQFTIEDSGQGMSQEQLQTLLQQIEVPLDDTIKPASSYGLRNVNQRLLLYYGEESGLVIHSVEGRGTTISFTIPSIEKEEEGEGDEAAYRR</sequence>
<feature type="domain" description="HAMP" evidence="8">
    <location>
        <begin position="313"/>
        <end position="365"/>
    </location>
</feature>
<evidence type="ECO:0000259" key="8">
    <source>
        <dbReference type="PROSITE" id="PS50885"/>
    </source>
</evidence>
<protein>
    <submittedName>
        <fullName evidence="9">Sensor histidine kinase</fullName>
    </submittedName>
</protein>
<dbReference type="Gene3D" id="3.30.450.20">
    <property type="entry name" value="PAS domain"/>
    <property type="match status" value="1"/>
</dbReference>
<evidence type="ECO:0000256" key="4">
    <source>
        <dbReference type="ARBA" id="ARBA00022679"/>
    </source>
</evidence>
<proteinExistence type="predicted"/>
<reference evidence="9 10" key="1">
    <citation type="submission" date="2020-05" db="EMBL/GenBank/DDBJ databases">
        <title>Whole genome sequencing and identification of novel metabolites from Paenibacillus alvei strain JR949.</title>
        <authorList>
            <person name="Rajendhran J."/>
            <person name="Sree Pranav P."/>
            <person name="Mahalakshmi B."/>
            <person name="Karthikeyan R."/>
        </authorList>
    </citation>
    <scope>NUCLEOTIDE SEQUENCE [LARGE SCALE GENOMIC DNA]</scope>
    <source>
        <strain evidence="9 10">JR949</strain>
    </source>
</reference>
<feature type="transmembrane region" description="Helical" evidence="7">
    <location>
        <begin position="288"/>
        <end position="313"/>
    </location>
</feature>
<evidence type="ECO:0000256" key="7">
    <source>
        <dbReference type="SAM" id="Phobius"/>
    </source>
</evidence>
<keyword evidence="2" id="KW-1003">Cell membrane</keyword>
<dbReference type="InterPro" id="IPR050640">
    <property type="entry name" value="Bact_2-comp_sensor_kinase"/>
</dbReference>
<keyword evidence="5 9" id="KW-0418">Kinase</keyword>
<dbReference type="GO" id="GO:0000155">
    <property type="term" value="F:phosphorelay sensor kinase activity"/>
    <property type="evidence" value="ECO:0007669"/>
    <property type="project" value="InterPro"/>
</dbReference>
<dbReference type="GO" id="GO:0005886">
    <property type="term" value="C:plasma membrane"/>
    <property type="evidence" value="ECO:0007669"/>
    <property type="project" value="UniProtKB-SubCell"/>
</dbReference>
<evidence type="ECO:0000313" key="9">
    <source>
        <dbReference type="EMBL" id="NOJ70990.1"/>
    </source>
</evidence>
<dbReference type="RefSeq" id="WP_163979673.1">
    <property type="nucleotide sequence ID" value="NZ_JABFOR010000010.1"/>
</dbReference>
<dbReference type="Gene3D" id="6.10.340.10">
    <property type="match status" value="1"/>
</dbReference>
<evidence type="ECO:0000256" key="2">
    <source>
        <dbReference type="ARBA" id="ARBA00022475"/>
    </source>
</evidence>
<dbReference type="SMART" id="SM00387">
    <property type="entry name" value="HATPase_c"/>
    <property type="match status" value="1"/>
</dbReference>
<name>A0AAP7DIK7_PAEAL</name>
<dbReference type="PANTHER" id="PTHR34220:SF7">
    <property type="entry name" value="SENSOR HISTIDINE KINASE YPDA"/>
    <property type="match status" value="1"/>
</dbReference>
<dbReference type="Pfam" id="PF02518">
    <property type="entry name" value="HATPase_c"/>
    <property type="match status" value="1"/>
</dbReference>
<dbReference type="Gene3D" id="3.30.565.10">
    <property type="entry name" value="Histidine kinase-like ATPase, C-terminal domain"/>
    <property type="match status" value="1"/>
</dbReference>
<dbReference type="AlphaFoldDB" id="A0AAP7DIK7"/>
<dbReference type="EMBL" id="JABFOR010000010">
    <property type="protein sequence ID" value="NOJ70990.1"/>
    <property type="molecule type" value="Genomic_DNA"/>
</dbReference>
<comment type="caution">
    <text evidence="9">The sequence shown here is derived from an EMBL/GenBank/DDBJ whole genome shotgun (WGS) entry which is preliminary data.</text>
</comment>
<keyword evidence="7" id="KW-1133">Transmembrane helix</keyword>
<comment type="subcellular location">
    <subcellularLocation>
        <location evidence="1">Cell membrane</location>
        <topology evidence="1">Multi-pass membrane protein</topology>
    </subcellularLocation>
</comment>
<dbReference type="InterPro" id="IPR010559">
    <property type="entry name" value="Sig_transdc_His_kin_internal"/>
</dbReference>
<accession>A0AAP7DIK7</accession>
<dbReference type="SUPFAM" id="SSF55874">
    <property type="entry name" value="ATPase domain of HSP90 chaperone/DNA topoisomerase II/histidine kinase"/>
    <property type="match status" value="1"/>
</dbReference>
<feature type="transmembrane region" description="Helical" evidence="7">
    <location>
        <begin position="12"/>
        <end position="33"/>
    </location>
</feature>
<dbReference type="InterPro" id="IPR003594">
    <property type="entry name" value="HATPase_dom"/>
</dbReference>
<keyword evidence="6 7" id="KW-0472">Membrane</keyword>
<evidence type="ECO:0000256" key="6">
    <source>
        <dbReference type="ARBA" id="ARBA00023136"/>
    </source>
</evidence>